<evidence type="ECO:0000313" key="2">
    <source>
        <dbReference type="EMBL" id="MBB6357663.1"/>
    </source>
</evidence>
<dbReference type="Pfam" id="PF04860">
    <property type="entry name" value="Phage_portal"/>
    <property type="match status" value="1"/>
</dbReference>
<dbReference type="Gene3D" id="1.20.1270.210">
    <property type="match status" value="1"/>
</dbReference>
<dbReference type="NCBIfam" id="TIGR01537">
    <property type="entry name" value="portal_HK97"/>
    <property type="match status" value="1"/>
</dbReference>
<organism evidence="2 3">
    <name type="scientific">Aminobacter aganoensis</name>
    <dbReference type="NCBI Taxonomy" id="83264"/>
    <lineage>
        <taxon>Bacteria</taxon>
        <taxon>Pseudomonadati</taxon>
        <taxon>Pseudomonadota</taxon>
        <taxon>Alphaproteobacteria</taxon>
        <taxon>Hyphomicrobiales</taxon>
        <taxon>Phyllobacteriaceae</taxon>
        <taxon>Aminobacter</taxon>
    </lineage>
</organism>
<dbReference type="AlphaFoldDB" id="A0A7X0FDD7"/>
<accession>A0A7X0FDD7</accession>
<protein>
    <submittedName>
        <fullName evidence="2">HK97 family phage portal protein</fullName>
    </submittedName>
</protein>
<feature type="region of interest" description="Disordered" evidence="1">
    <location>
        <begin position="395"/>
        <end position="417"/>
    </location>
</feature>
<dbReference type="InterPro" id="IPR006427">
    <property type="entry name" value="Portal_HK97"/>
</dbReference>
<keyword evidence="3" id="KW-1185">Reference proteome</keyword>
<reference evidence="2 3" key="1">
    <citation type="submission" date="2020-08" db="EMBL/GenBank/DDBJ databases">
        <title>Genomic Encyclopedia of Type Strains, Phase IV (KMG-IV): sequencing the most valuable type-strain genomes for metagenomic binning, comparative biology and taxonomic classification.</title>
        <authorList>
            <person name="Goeker M."/>
        </authorList>
    </citation>
    <scope>NUCLEOTIDE SEQUENCE [LARGE SCALE GENOMIC DNA]</scope>
    <source>
        <strain evidence="2 3">DSM 7051</strain>
    </source>
</reference>
<name>A0A7X0FDD7_9HYPH</name>
<evidence type="ECO:0000313" key="3">
    <source>
        <dbReference type="Proteomes" id="UP000536262"/>
    </source>
</evidence>
<evidence type="ECO:0000256" key="1">
    <source>
        <dbReference type="SAM" id="MobiDB-lite"/>
    </source>
</evidence>
<feature type="compositionally biased region" description="Low complexity" evidence="1">
    <location>
        <begin position="405"/>
        <end position="417"/>
    </location>
</feature>
<dbReference type="RefSeq" id="WP_343065657.1">
    <property type="nucleotide sequence ID" value="NZ_BAABEG010000001.1"/>
</dbReference>
<proteinExistence type="predicted"/>
<dbReference type="Gene3D" id="3.40.140.120">
    <property type="match status" value="1"/>
</dbReference>
<sequence length="417" mass="45256">MLRKAFNGVKKSLGYGSEQKALPLSDPAIAELFGVIPSASGVAVTASTALRVPAVLQAVRLISETVGSLPCKLYREEGDSKEAAKDTAYKLTHNRANDWTSAGQLRVDLTADALMHGAGYAQVARTSDDRPFELHRLAPGTVQRRFEDDGEPFYLVQQANNRQVRLSYRDVLYLPAFGCASPITLGKEAIGVAMVLERHASQFFGSGARPSGVISNEGKALGGDDSGAKTIGNILKSFRNWRQSANGDPLILDGGWKFDQPAMTSTDAQFLENRLEQVREIARIFGVPPHMLYELSRATWSNAEQMAASFLQLCLRPWLDRWQDAYATVLLTDDERDDLYFEFVIDDLQRADAAGRAEIFGKLVAMRAMTPNEVRAAMNLPAIAGGDELANPYTTTSAPAGKIPAGDNDNAGAKDAA</sequence>
<dbReference type="Gene3D" id="3.30.1120.70">
    <property type="match status" value="1"/>
</dbReference>
<dbReference type="Proteomes" id="UP000536262">
    <property type="component" value="Unassembled WGS sequence"/>
</dbReference>
<dbReference type="EMBL" id="JACHOU010000028">
    <property type="protein sequence ID" value="MBB6357663.1"/>
    <property type="molecule type" value="Genomic_DNA"/>
</dbReference>
<dbReference type="InterPro" id="IPR006944">
    <property type="entry name" value="Phage/GTA_portal"/>
</dbReference>
<gene>
    <name evidence="2" type="ORF">GGR00_005486</name>
</gene>
<comment type="caution">
    <text evidence="2">The sequence shown here is derived from an EMBL/GenBank/DDBJ whole genome shotgun (WGS) entry which is preliminary data.</text>
</comment>